<evidence type="ECO:0000256" key="4">
    <source>
        <dbReference type="ARBA" id="ARBA00023157"/>
    </source>
</evidence>
<keyword evidence="6" id="KW-0472">Membrane</keyword>
<evidence type="ECO:0000256" key="2">
    <source>
        <dbReference type="ARBA" id="ARBA00022448"/>
    </source>
</evidence>
<feature type="transmembrane region" description="Helical" evidence="6">
    <location>
        <begin position="12"/>
        <end position="33"/>
    </location>
</feature>
<dbReference type="EMBL" id="HBJA01128809">
    <property type="protein sequence ID" value="CAE0833038.1"/>
    <property type="molecule type" value="Transcribed_RNA"/>
</dbReference>
<dbReference type="InterPro" id="IPR002109">
    <property type="entry name" value="Glutaredoxin"/>
</dbReference>
<dbReference type="Gene3D" id="3.40.30.10">
    <property type="entry name" value="Glutaredoxin"/>
    <property type="match status" value="1"/>
</dbReference>
<dbReference type="InterPro" id="IPR036249">
    <property type="entry name" value="Thioredoxin-like_sf"/>
</dbReference>
<keyword evidence="6" id="KW-0812">Transmembrane</keyword>
<evidence type="ECO:0000256" key="6">
    <source>
        <dbReference type="SAM" id="Phobius"/>
    </source>
</evidence>
<dbReference type="CDD" id="cd03419">
    <property type="entry name" value="GRX_GRXh_1_2_like"/>
    <property type="match status" value="1"/>
</dbReference>
<dbReference type="GO" id="GO:0015035">
    <property type="term" value="F:protein-disulfide reductase activity"/>
    <property type="evidence" value="ECO:0007669"/>
    <property type="project" value="TreeGrafter"/>
</dbReference>
<name>A0A7S4GDC1_9EUGL</name>
<dbReference type="PRINTS" id="PR00160">
    <property type="entry name" value="GLUTAREDOXIN"/>
</dbReference>
<dbReference type="GO" id="GO:0005739">
    <property type="term" value="C:mitochondrion"/>
    <property type="evidence" value="ECO:0007669"/>
    <property type="project" value="TreeGrafter"/>
</dbReference>
<evidence type="ECO:0000256" key="3">
    <source>
        <dbReference type="ARBA" id="ARBA00022982"/>
    </source>
</evidence>
<evidence type="ECO:0000256" key="1">
    <source>
        <dbReference type="ARBA" id="ARBA00007787"/>
    </source>
</evidence>
<dbReference type="InterPro" id="IPR014025">
    <property type="entry name" value="Glutaredoxin_subgr"/>
</dbReference>
<proteinExistence type="inferred from homology"/>
<dbReference type="PANTHER" id="PTHR46679:SF1">
    <property type="entry name" value="GLUTAREDOXIN-2, MITOCHONDRIAL"/>
    <property type="match status" value="1"/>
</dbReference>
<dbReference type="SUPFAM" id="SSF52833">
    <property type="entry name" value="Thioredoxin-like"/>
    <property type="match status" value="1"/>
</dbReference>
<dbReference type="AlphaFoldDB" id="A0A7S4GDC1"/>
<dbReference type="Pfam" id="PF00462">
    <property type="entry name" value="Glutaredoxin"/>
    <property type="match status" value="1"/>
</dbReference>
<evidence type="ECO:0000259" key="7">
    <source>
        <dbReference type="Pfam" id="PF00462"/>
    </source>
</evidence>
<organism evidence="8">
    <name type="scientific">Eutreptiella gymnastica</name>
    <dbReference type="NCBI Taxonomy" id="73025"/>
    <lineage>
        <taxon>Eukaryota</taxon>
        <taxon>Discoba</taxon>
        <taxon>Euglenozoa</taxon>
        <taxon>Euglenida</taxon>
        <taxon>Spirocuta</taxon>
        <taxon>Euglenophyceae</taxon>
        <taxon>Eutreptiales</taxon>
        <taxon>Eutreptiaceae</taxon>
        <taxon>Eutreptiella</taxon>
    </lineage>
</organism>
<dbReference type="PANTHER" id="PTHR46679">
    <property type="match status" value="1"/>
</dbReference>
<keyword evidence="3" id="KW-0249">Electron transport</keyword>
<keyword evidence="6" id="KW-1133">Transmembrane helix</keyword>
<protein>
    <recommendedName>
        <fullName evidence="7">Glutaredoxin domain-containing protein</fullName>
    </recommendedName>
</protein>
<keyword evidence="5" id="KW-0676">Redox-active center</keyword>
<comment type="similarity">
    <text evidence="1">Belongs to the glutaredoxin family.</text>
</comment>
<accession>A0A7S4GDC1</accession>
<feature type="domain" description="Glutaredoxin" evidence="7">
    <location>
        <begin position="86"/>
        <end position="147"/>
    </location>
</feature>
<keyword evidence="4" id="KW-1015">Disulfide bond</keyword>
<dbReference type="PROSITE" id="PS51354">
    <property type="entry name" value="GLUTAREDOXIN_2"/>
    <property type="match status" value="1"/>
</dbReference>
<sequence>MALVPGRPVRSHLWTRCLIFICIIVPILVYFMAADTVPHPTQVQTSKTMLWAVPQVQLPDAINRLFDRWPSSARAEVEEMIEEYPVMMFSMTSCKWCTKAKEVLARQRITYAYLELDEDPQGAAFSRALEHMTEQTTVPNIFVNGQHLGGYMELLNAARSGQLKRMLRADSERR</sequence>
<gene>
    <name evidence="8" type="ORF">EGYM00163_LOCUS44327</name>
</gene>
<keyword evidence="2" id="KW-0813">Transport</keyword>
<reference evidence="8" key="1">
    <citation type="submission" date="2021-01" db="EMBL/GenBank/DDBJ databases">
        <authorList>
            <person name="Corre E."/>
            <person name="Pelletier E."/>
            <person name="Niang G."/>
            <person name="Scheremetjew M."/>
            <person name="Finn R."/>
            <person name="Kale V."/>
            <person name="Holt S."/>
            <person name="Cochrane G."/>
            <person name="Meng A."/>
            <person name="Brown T."/>
            <person name="Cohen L."/>
        </authorList>
    </citation>
    <scope>NUCLEOTIDE SEQUENCE</scope>
    <source>
        <strain evidence="8">CCMP1594</strain>
    </source>
</reference>
<evidence type="ECO:0000256" key="5">
    <source>
        <dbReference type="ARBA" id="ARBA00023284"/>
    </source>
</evidence>
<evidence type="ECO:0000313" key="8">
    <source>
        <dbReference type="EMBL" id="CAE0833038.1"/>
    </source>
</evidence>